<sequence>MVRVCRLVKIWRKGVEKFQRFTFPAATPGLVFVSMAMLDVISVDHVLKKSIVKFQRFTFPAATPGLVFVSMAMLDVISVDHVLKKGIVINF</sequence>
<dbReference type="WBParaSite" id="ACRNAN_scaffold3917.g9648.t1">
    <property type="protein sequence ID" value="ACRNAN_scaffold3917.g9648.t1"/>
    <property type="gene ID" value="ACRNAN_scaffold3917.g9648"/>
</dbReference>
<dbReference type="Proteomes" id="UP000887540">
    <property type="component" value="Unplaced"/>
</dbReference>
<keyword evidence="2" id="KW-1185">Reference proteome</keyword>
<proteinExistence type="predicted"/>
<evidence type="ECO:0000313" key="2">
    <source>
        <dbReference type="Proteomes" id="UP000887540"/>
    </source>
</evidence>
<dbReference type="AlphaFoldDB" id="A0A914DVQ3"/>
<accession>A0A914DVQ3</accession>
<feature type="transmembrane region" description="Helical" evidence="1">
    <location>
        <begin position="21"/>
        <end position="41"/>
    </location>
</feature>
<keyword evidence="1" id="KW-1133">Transmembrane helix</keyword>
<keyword evidence="1" id="KW-0812">Transmembrane</keyword>
<keyword evidence="1" id="KW-0472">Membrane</keyword>
<name>A0A914DVQ3_9BILA</name>
<reference evidence="3" key="1">
    <citation type="submission" date="2022-11" db="UniProtKB">
        <authorList>
            <consortium name="WormBaseParasite"/>
        </authorList>
    </citation>
    <scope>IDENTIFICATION</scope>
</reference>
<feature type="transmembrane region" description="Helical" evidence="1">
    <location>
        <begin position="61"/>
        <end position="83"/>
    </location>
</feature>
<evidence type="ECO:0000313" key="3">
    <source>
        <dbReference type="WBParaSite" id="ACRNAN_scaffold3917.g9648.t1"/>
    </source>
</evidence>
<organism evidence="2 3">
    <name type="scientific">Acrobeloides nanus</name>
    <dbReference type="NCBI Taxonomy" id="290746"/>
    <lineage>
        <taxon>Eukaryota</taxon>
        <taxon>Metazoa</taxon>
        <taxon>Ecdysozoa</taxon>
        <taxon>Nematoda</taxon>
        <taxon>Chromadorea</taxon>
        <taxon>Rhabditida</taxon>
        <taxon>Tylenchina</taxon>
        <taxon>Cephalobomorpha</taxon>
        <taxon>Cephaloboidea</taxon>
        <taxon>Cephalobidae</taxon>
        <taxon>Acrobeloides</taxon>
    </lineage>
</organism>
<protein>
    <submittedName>
        <fullName evidence="3">Uncharacterized protein</fullName>
    </submittedName>
</protein>
<evidence type="ECO:0000256" key="1">
    <source>
        <dbReference type="SAM" id="Phobius"/>
    </source>
</evidence>